<dbReference type="InterPro" id="IPR013096">
    <property type="entry name" value="Cupin_2"/>
</dbReference>
<dbReference type="InterPro" id="IPR011051">
    <property type="entry name" value="RmlC_Cupin_sf"/>
</dbReference>
<dbReference type="Proteomes" id="UP001602245">
    <property type="component" value="Unassembled WGS sequence"/>
</dbReference>
<dbReference type="PANTHER" id="PTHR46797">
    <property type="entry name" value="HTH-TYPE TRANSCRIPTIONAL REGULATOR"/>
    <property type="match status" value="1"/>
</dbReference>
<dbReference type="RefSeq" id="WP_020515776.1">
    <property type="nucleotide sequence ID" value="NZ_JBIAZU010000003.1"/>
</dbReference>
<comment type="caution">
    <text evidence="4">The sequence shown here is derived from an EMBL/GenBank/DDBJ whole genome shotgun (WGS) entry which is preliminary data.</text>
</comment>
<dbReference type="PANTHER" id="PTHR46797:SF1">
    <property type="entry name" value="METHYLPHOSPHONATE SYNTHASE"/>
    <property type="match status" value="1"/>
</dbReference>
<dbReference type="Pfam" id="PF01381">
    <property type="entry name" value="HTH_3"/>
    <property type="match status" value="1"/>
</dbReference>
<dbReference type="CDD" id="cd02209">
    <property type="entry name" value="cupin_XRE_C"/>
    <property type="match status" value="1"/>
</dbReference>
<evidence type="ECO:0000259" key="3">
    <source>
        <dbReference type="PROSITE" id="PS50943"/>
    </source>
</evidence>
<gene>
    <name evidence="4" type="ORF">ACFY35_16375</name>
</gene>
<dbReference type="Pfam" id="PF07883">
    <property type="entry name" value="Cupin_2"/>
    <property type="match status" value="1"/>
</dbReference>
<feature type="domain" description="HTH cro/C1-type" evidence="3">
    <location>
        <begin position="19"/>
        <end position="73"/>
    </location>
</feature>
<sequence>MTELSPSVAKPLVTLGIRLKRVRERSGKSLREVARELGVSASFLSQMERGKSQPSVATLYSLSQLLGVSIDELFAEEDDGDTAGERAAAAAPEPVATPPVNRSDLGSLADAWPHERKLPMLSVTRPGERHVLEMDSGVIWERLVDNTGTGLDFIEIIYPPHSSSTNDQRMLRHSGFEFGWLIEGELEVTVGFEVLTLRAGEAIGFDSAVPHLLANRTDATVRGIWCVRHGY</sequence>
<dbReference type="CDD" id="cd00093">
    <property type="entry name" value="HTH_XRE"/>
    <property type="match status" value="1"/>
</dbReference>
<dbReference type="Gene3D" id="1.10.260.40">
    <property type="entry name" value="lambda repressor-like DNA-binding domains"/>
    <property type="match status" value="1"/>
</dbReference>
<keyword evidence="5" id="KW-1185">Reference proteome</keyword>
<dbReference type="PROSITE" id="PS50943">
    <property type="entry name" value="HTH_CROC1"/>
    <property type="match status" value="1"/>
</dbReference>
<protein>
    <submittedName>
        <fullName evidence="4">Helix-turn-helix domain-containing protein</fullName>
    </submittedName>
</protein>
<keyword evidence="1" id="KW-0238">DNA-binding</keyword>
<dbReference type="EMBL" id="JBIAZU010000003">
    <property type="protein sequence ID" value="MFF5291020.1"/>
    <property type="molecule type" value="Genomic_DNA"/>
</dbReference>
<dbReference type="SMART" id="SM00530">
    <property type="entry name" value="HTH_XRE"/>
    <property type="match status" value="1"/>
</dbReference>
<name>A0ABW6WCJ9_9ACTN</name>
<dbReference type="SUPFAM" id="SSF47413">
    <property type="entry name" value="lambda repressor-like DNA-binding domains"/>
    <property type="match status" value="1"/>
</dbReference>
<evidence type="ECO:0000256" key="1">
    <source>
        <dbReference type="ARBA" id="ARBA00023125"/>
    </source>
</evidence>
<accession>A0ABW6WCJ9</accession>
<proteinExistence type="predicted"/>
<dbReference type="InterPro" id="IPR010982">
    <property type="entry name" value="Lambda_DNA-bd_dom_sf"/>
</dbReference>
<reference evidence="4 5" key="1">
    <citation type="submission" date="2024-10" db="EMBL/GenBank/DDBJ databases">
        <title>The Natural Products Discovery Center: Release of the First 8490 Sequenced Strains for Exploring Actinobacteria Biosynthetic Diversity.</title>
        <authorList>
            <person name="Kalkreuter E."/>
            <person name="Kautsar S.A."/>
            <person name="Yang D."/>
            <person name="Bader C.D."/>
            <person name="Teijaro C.N."/>
            <person name="Fluegel L."/>
            <person name="Davis C.M."/>
            <person name="Simpson J.R."/>
            <person name="Lauterbach L."/>
            <person name="Steele A.D."/>
            <person name="Gui C."/>
            <person name="Meng S."/>
            <person name="Li G."/>
            <person name="Viehrig K."/>
            <person name="Ye F."/>
            <person name="Su P."/>
            <person name="Kiefer A.F."/>
            <person name="Nichols A."/>
            <person name="Cepeda A.J."/>
            <person name="Yan W."/>
            <person name="Fan B."/>
            <person name="Jiang Y."/>
            <person name="Adhikari A."/>
            <person name="Zheng C.-J."/>
            <person name="Schuster L."/>
            <person name="Cowan T.M."/>
            <person name="Smanski M.J."/>
            <person name="Chevrette M.G."/>
            <person name="De Carvalho L.P.S."/>
            <person name="Shen B."/>
        </authorList>
    </citation>
    <scope>NUCLEOTIDE SEQUENCE [LARGE SCALE GENOMIC DNA]</scope>
    <source>
        <strain evidence="4 5">NPDC000087</strain>
    </source>
</reference>
<dbReference type="Gene3D" id="2.60.120.10">
    <property type="entry name" value="Jelly Rolls"/>
    <property type="match status" value="1"/>
</dbReference>
<dbReference type="SUPFAM" id="SSF51182">
    <property type="entry name" value="RmlC-like cupins"/>
    <property type="match status" value="1"/>
</dbReference>
<feature type="region of interest" description="Disordered" evidence="2">
    <location>
        <begin position="79"/>
        <end position="102"/>
    </location>
</feature>
<dbReference type="InterPro" id="IPR050807">
    <property type="entry name" value="TransReg_Diox_bact_type"/>
</dbReference>
<dbReference type="InterPro" id="IPR001387">
    <property type="entry name" value="Cro/C1-type_HTH"/>
</dbReference>
<evidence type="ECO:0000313" key="4">
    <source>
        <dbReference type="EMBL" id="MFF5291020.1"/>
    </source>
</evidence>
<evidence type="ECO:0000256" key="2">
    <source>
        <dbReference type="SAM" id="MobiDB-lite"/>
    </source>
</evidence>
<organism evidence="4 5">
    <name type="scientific">Paractinoplanes globisporus</name>
    <dbReference type="NCBI Taxonomy" id="113565"/>
    <lineage>
        <taxon>Bacteria</taxon>
        <taxon>Bacillati</taxon>
        <taxon>Actinomycetota</taxon>
        <taxon>Actinomycetes</taxon>
        <taxon>Micromonosporales</taxon>
        <taxon>Micromonosporaceae</taxon>
        <taxon>Paractinoplanes</taxon>
    </lineage>
</organism>
<dbReference type="InterPro" id="IPR014710">
    <property type="entry name" value="RmlC-like_jellyroll"/>
</dbReference>
<feature type="compositionally biased region" description="Low complexity" evidence="2">
    <location>
        <begin position="85"/>
        <end position="100"/>
    </location>
</feature>
<evidence type="ECO:0000313" key="5">
    <source>
        <dbReference type="Proteomes" id="UP001602245"/>
    </source>
</evidence>